<dbReference type="Pfam" id="PF13224">
    <property type="entry name" value="DUF4032"/>
    <property type="match status" value="1"/>
</dbReference>
<dbReference type="AlphaFoldDB" id="A0A919GQN1"/>
<keyword evidence="3" id="KW-0808">Transferase</keyword>
<dbReference type="EMBL" id="BNCD01000050">
    <property type="protein sequence ID" value="GHH89018.1"/>
    <property type="molecule type" value="Genomic_DNA"/>
</dbReference>
<dbReference type="Pfam" id="PF06293">
    <property type="entry name" value="Kdo"/>
    <property type="match status" value="1"/>
</dbReference>
<reference evidence="3" key="2">
    <citation type="submission" date="2020-09" db="EMBL/GenBank/DDBJ databases">
        <authorList>
            <person name="Sun Q."/>
            <person name="Ohkuma M."/>
        </authorList>
    </citation>
    <scope>NUCLEOTIDE SEQUENCE</scope>
    <source>
        <strain evidence="3">JCM 5069</strain>
    </source>
</reference>
<feature type="region of interest" description="Disordered" evidence="1">
    <location>
        <begin position="321"/>
        <end position="342"/>
    </location>
</feature>
<evidence type="ECO:0000256" key="1">
    <source>
        <dbReference type="SAM" id="MobiDB-lite"/>
    </source>
</evidence>
<keyword evidence="3" id="KW-0418">Kinase</keyword>
<sequence>MALQISATNPEHPTLLLDLPWHLPLQEWPDSYLVPLPRGLSRHVVRYARAGTEVVAVKELAERPALREYEMLRTLDRMGIPAVDPLAVVTGRTDADQQPLEPVLITRHLRGSQPYRSMFETTLRPSTVHRLMDALAVLLVRLHLAGFAWGDCSLSNTLFRRDAGAYAAYLVDAETGEVHPSLSAGQREYDIELAQVNISGEMLDLEAAGALHPSLDPITFGTEIGRRYGELWNELTRVSVYPTGKRHYIERRIRRLNDLGFDVAEMQIGQASNGDTVTFVPKVVDAGHHQRQLLRLTGLDTEENQARRLLGDLESWMATQEDHVSGAPSQGPPGPDGEAPVGTRPEVLAHRWVREVFRPTVRAVPEGIRSALDPAELYHELLEHRWYLSQRAQHDVGLDAAVRDYVRTVAPHRATGA</sequence>
<comment type="caution">
    <text evidence="3">The sequence shown here is derived from an EMBL/GenBank/DDBJ whole genome shotgun (WGS) entry which is preliminary data.</text>
</comment>
<feature type="domain" description="DUF4032" evidence="2">
    <location>
        <begin position="230"/>
        <end position="409"/>
    </location>
</feature>
<dbReference type="SUPFAM" id="SSF56112">
    <property type="entry name" value="Protein kinase-like (PK-like)"/>
    <property type="match status" value="1"/>
</dbReference>
<evidence type="ECO:0000313" key="4">
    <source>
        <dbReference type="Proteomes" id="UP000603708"/>
    </source>
</evidence>
<name>A0A919GQN1_9ACTN</name>
<protein>
    <submittedName>
        <fullName evidence="3">LPS kinase</fullName>
    </submittedName>
</protein>
<dbReference type="GO" id="GO:0016301">
    <property type="term" value="F:kinase activity"/>
    <property type="evidence" value="ECO:0007669"/>
    <property type="project" value="UniProtKB-KW"/>
</dbReference>
<proteinExistence type="predicted"/>
<dbReference type="InterPro" id="IPR011009">
    <property type="entry name" value="Kinase-like_dom_sf"/>
</dbReference>
<evidence type="ECO:0000259" key="2">
    <source>
        <dbReference type="Pfam" id="PF13224"/>
    </source>
</evidence>
<reference evidence="3" key="1">
    <citation type="journal article" date="2014" name="Int. J. Syst. Evol. Microbiol.">
        <title>Complete genome sequence of Corynebacterium casei LMG S-19264T (=DSM 44701T), isolated from a smear-ripened cheese.</title>
        <authorList>
            <consortium name="US DOE Joint Genome Institute (JGI-PGF)"/>
            <person name="Walter F."/>
            <person name="Albersmeier A."/>
            <person name="Kalinowski J."/>
            <person name="Ruckert C."/>
        </authorList>
    </citation>
    <scope>NUCLEOTIDE SEQUENCE</scope>
    <source>
        <strain evidence="3">JCM 5069</strain>
    </source>
</reference>
<accession>A0A919GQN1</accession>
<keyword evidence="4" id="KW-1185">Reference proteome</keyword>
<dbReference type="Proteomes" id="UP000603708">
    <property type="component" value="Unassembled WGS sequence"/>
</dbReference>
<evidence type="ECO:0000313" key="3">
    <source>
        <dbReference type="EMBL" id="GHH89018.1"/>
    </source>
</evidence>
<dbReference type="RefSeq" id="WP_189939271.1">
    <property type="nucleotide sequence ID" value="NZ_BNCD01000050.1"/>
</dbReference>
<gene>
    <name evidence="3" type="ORF">GCM10018793_70730</name>
</gene>
<organism evidence="3 4">
    <name type="scientific">Streptomyces sulfonofaciens</name>
    <dbReference type="NCBI Taxonomy" id="68272"/>
    <lineage>
        <taxon>Bacteria</taxon>
        <taxon>Bacillati</taxon>
        <taxon>Actinomycetota</taxon>
        <taxon>Actinomycetes</taxon>
        <taxon>Kitasatosporales</taxon>
        <taxon>Streptomycetaceae</taxon>
        <taxon>Streptomyces</taxon>
    </lineage>
</organism>
<dbReference type="InterPro" id="IPR025111">
    <property type="entry name" value="DUF4032"/>
</dbReference>